<dbReference type="FunFam" id="3.20.20.70:FF:000201">
    <property type="entry name" value="Hydroxymethylglutaryl-CoA lyase"/>
    <property type="match status" value="1"/>
</dbReference>
<dbReference type="GO" id="GO:0046872">
    <property type="term" value="F:metal ion binding"/>
    <property type="evidence" value="ECO:0007669"/>
    <property type="project" value="UniProtKB-KW"/>
</dbReference>
<dbReference type="InterPro" id="IPR043594">
    <property type="entry name" value="HMGL"/>
</dbReference>
<keyword evidence="5" id="KW-0456">Lyase</keyword>
<evidence type="ECO:0000259" key="8">
    <source>
        <dbReference type="PROSITE" id="PS50991"/>
    </source>
</evidence>
<dbReference type="GO" id="GO:0004419">
    <property type="term" value="F:hydroxymethylglutaryl-CoA lyase activity"/>
    <property type="evidence" value="ECO:0007669"/>
    <property type="project" value="UniProtKB-EC"/>
</dbReference>
<dbReference type="PROSITE" id="PS50991">
    <property type="entry name" value="PYR_CT"/>
    <property type="match status" value="1"/>
</dbReference>
<protein>
    <recommendedName>
        <fullName evidence="3">hydroxymethylglutaryl-CoA lyase</fullName>
        <ecNumber evidence="3">4.1.3.4</ecNumber>
    </recommendedName>
</protein>
<gene>
    <name evidence="9" type="ORF">JAAARDRAFT_196912</name>
</gene>
<evidence type="ECO:0000256" key="7">
    <source>
        <dbReference type="SAM" id="MobiDB-lite"/>
    </source>
</evidence>
<comment type="pathway">
    <text evidence="1">Metabolic intermediate metabolism; (S)-3-hydroxy-3-methylglutaryl-CoA degradation; acetoacetate from (S)-3-hydroxy-3-methylglutaryl-CoA: step 1/1.</text>
</comment>
<evidence type="ECO:0000313" key="10">
    <source>
        <dbReference type="Proteomes" id="UP000027265"/>
    </source>
</evidence>
<dbReference type="SUPFAM" id="SSF51569">
    <property type="entry name" value="Aldolase"/>
    <property type="match status" value="1"/>
</dbReference>
<evidence type="ECO:0000256" key="6">
    <source>
        <dbReference type="ARBA" id="ARBA00049877"/>
    </source>
</evidence>
<sequence>MFSSLHQRLPGASHLQFLRHPQTLHSARRKVPSIYSAYSTVPSDSNVVNIVEVGPRDGLQNEKRIVPPDVKVELINRLGRAGMKIIESGSFVSPKWVPQHGYDDLQPTKPPSTQMAGTPEVLTRMEKLPGVHYPVLVPNLKGLENLLELLSNTVYNTLTDPSSSKPTTIPPTDEIAIFTSTTDAFSLANTNCTVSESLDRLAIVTQKAREKGLRVRGYVSVVITCPYSGKVDNKQVRDVSKKLLEMGCYEVSLGDTTGMGTPASVGDMLDVVMGAVPVEKLAGHFHDTFGMGVANALQALDAGVRTLDSSIGGLGGCPYSPGASGNVATEDILYAIQGSKYKTNGEVDLDEMVRIGWWISEKLGRENASRAGKAIKARRDRESREDEKAKAKL</sequence>
<dbReference type="STRING" id="933084.A0A067PHA0"/>
<dbReference type="InterPro" id="IPR000891">
    <property type="entry name" value="PYR_CT"/>
</dbReference>
<dbReference type="InParanoid" id="A0A067PHA0"/>
<dbReference type="PANTHER" id="PTHR42738">
    <property type="entry name" value="HYDROXYMETHYLGLUTARYL-COA LYASE"/>
    <property type="match status" value="1"/>
</dbReference>
<dbReference type="EMBL" id="KL197730">
    <property type="protein sequence ID" value="KDQ54174.1"/>
    <property type="molecule type" value="Genomic_DNA"/>
</dbReference>
<dbReference type="UniPathway" id="UPA00896">
    <property type="reaction ID" value="UER00863"/>
</dbReference>
<dbReference type="Pfam" id="PF00682">
    <property type="entry name" value="HMGL-like"/>
    <property type="match status" value="1"/>
</dbReference>
<keyword evidence="4" id="KW-0479">Metal-binding</keyword>
<comment type="similarity">
    <text evidence="2">Belongs to the HMG-CoA lyase family.</text>
</comment>
<dbReference type="GO" id="GO:0046951">
    <property type="term" value="P:ketone body biosynthetic process"/>
    <property type="evidence" value="ECO:0007669"/>
    <property type="project" value="TreeGrafter"/>
</dbReference>
<feature type="domain" description="Pyruvate carboxyltransferase" evidence="8">
    <location>
        <begin position="48"/>
        <end position="353"/>
    </location>
</feature>
<keyword evidence="10" id="KW-1185">Reference proteome</keyword>
<dbReference type="AlphaFoldDB" id="A0A067PHA0"/>
<dbReference type="HOGENOM" id="CLU_022138_3_1_1"/>
<evidence type="ECO:0000313" key="9">
    <source>
        <dbReference type="EMBL" id="KDQ54174.1"/>
    </source>
</evidence>
<feature type="region of interest" description="Disordered" evidence="7">
    <location>
        <begin position="367"/>
        <end position="393"/>
    </location>
</feature>
<dbReference type="Gene3D" id="3.20.20.70">
    <property type="entry name" value="Aldolase class I"/>
    <property type="match status" value="1"/>
</dbReference>
<reference evidence="10" key="1">
    <citation type="journal article" date="2014" name="Proc. Natl. Acad. Sci. U.S.A.">
        <title>Extensive sampling of basidiomycete genomes demonstrates inadequacy of the white-rot/brown-rot paradigm for wood decay fungi.</title>
        <authorList>
            <person name="Riley R."/>
            <person name="Salamov A.A."/>
            <person name="Brown D.W."/>
            <person name="Nagy L.G."/>
            <person name="Floudas D."/>
            <person name="Held B.W."/>
            <person name="Levasseur A."/>
            <person name="Lombard V."/>
            <person name="Morin E."/>
            <person name="Otillar R."/>
            <person name="Lindquist E.A."/>
            <person name="Sun H."/>
            <person name="LaButti K.M."/>
            <person name="Schmutz J."/>
            <person name="Jabbour D."/>
            <person name="Luo H."/>
            <person name="Baker S.E."/>
            <person name="Pisabarro A.G."/>
            <person name="Walton J.D."/>
            <person name="Blanchette R.A."/>
            <person name="Henrissat B."/>
            <person name="Martin F."/>
            <person name="Cullen D."/>
            <person name="Hibbett D.S."/>
            <person name="Grigoriev I.V."/>
        </authorList>
    </citation>
    <scope>NUCLEOTIDE SEQUENCE [LARGE SCALE GENOMIC DNA]</scope>
    <source>
        <strain evidence="10">MUCL 33604</strain>
    </source>
</reference>
<dbReference type="CDD" id="cd07938">
    <property type="entry name" value="DRE_TIM_HMGL"/>
    <property type="match status" value="1"/>
</dbReference>
<dbReference type="EC" id="4.1.3.4" evidence="3"/>
<name>A0A067PHA0_9AGAM</name>
<comment type="catalytic activity">
    <reaction evidence="6">
        <text>(3S)-3-hydroxy-3-methylglutaryl-CoA = acetoacetate + acetyl-CoA</text>
        <dbReference type="Rhea" id="RHEA:24404"/>
        <dbReference type="ChEBI" id="CHEBI:13705"/>
        <dbReference type="ChEBI" id="CHEBI:43074"/>
        <dbReference type="ChEBI" id="CHEBI:57288"/>
        <dbReference type="EC" id="4.1.3.4"/>
    </reaction>
</comment>
<evidence type="ECO:0000256" key="4">
    <source>
        <dbReference type="ARBA" id="ARBA00022723"/>
    </source>
</evidence>
<dbReference type="InterPro" id="IPR013785">
    <property type="entry name" value="Aldolase_TIM"/>
</dbReference>
<dbReference type="Proteomes" id="UP000027265">
    <property type="component" value="Unassembled WGS sequence"/>
</dbReference>
<dbReference type="PANTHER" id="PTHR42738:SF7">
    <property type="entry name" value="HYDROXYMETHYLGLUTARYL-COA LYASE"/>
    <property type="match status" value="1"/>
</dbReference>
<evidence type="ECO:0000256" key="2">
    <source>
        <dbReference type="ARBA" id="ARBA00009405"/>
    </source>
</evidence>
<evidence type="ECO:0000256" key="5">
    <source>
        <dbReference type="ARBA" id="ARBA00023239"/>
    </source>
</evidence>
<dbReference type="NCBIfam" id="NF004283">
    <property type="entry name" value="PRK05692.1"/>
    <property type="match status" value="1"/>
</dbReference>
<dbReference type="OrthoDB" id="1905920at2759"/>
<proteinExistence type="inferred from homology"/>
<dbReference type="GO" id="GO:0006552">
    <property type="term" value="P:L-leucine catabolic process"/>
    <property type="evidence" value="ECO:0007669"/>
    <property type="project" value="TreeGrafter"/>
</dbReference>
<accession>A0A067PHA0</accession>
<evidence type="ECO:0000256" key="1">
    <source>
        <dbReference type="ARBA" id="ARBA00005143"/>
    </source>
</evidence>
<organism evidence="9 10">
    <name type="scientific">Jaapia argillacea MUCL 33604</name>
    <dbReference type="NCBI Taxonomy" id="933084"/>
    <lineage>
        <taxon>Eukaryota</taxon>
        <taxon>Fungi</taxon>
        <taxon>Dikarya</taxon>
        <taxon>Basidiomycota</taxon>
        <taxon>Agaricomycotina</taxon>
        <taxon>Agaricomycetes</taxon>
        <taxon>Agaricomycetidae</taxon>
        <taxon>Jaapiales</taxon>
        <taxon>Jaapiaceae</taxon>
        <taxon>Jaapia</taxon>
    </lineage>
</organism>
<feature type="compositionally biased region" description="Basic and acidic residues" evidence="7">
    <location>
        <begin position="377"/>
        <end position="393"/>
    </location>
</feature>
<evidence type="ECO:0000256" key="3">
    <source>
        <dbReference type="ARBA" id="ARBA00012910"/>
    </source>
</evidence>